<evidence type="ECO:0000313" key="3">
    <source>
        <dbReference type="EMBL" id="NXH29299.1"/>
    </source>
</evidence>
<dbReference type="InterPro" id="IPR016192">
    <property type="entry name" value="APOBEC/CMP_deaminase_Zn-bd"/>
</dbReference>
<feature type="non-terminal residue" evidence="3">
    <location>
        <position position="196"/>
    </location>
</feature>
<comment type="caution">
    <text evidence="3">The sequence shown here is derived from an EMBL/GenBank/DDBJ whole genome shotgun (WGS) entry which is preliminary data.</text>
</comment>
<dbReference type="SUPFAM" id="SSF53927">
    <property type="entry name" value="Cytidine deaminase-like"/>
    <property type="match status" value="1"/>
</dbReference>
<evidence type="ECO:0000313" key="4">
    <source>
        <dbReference type="Proteomes" id="UP000534930"/>
    </source>
</evidence>
<gene>
    <name evidence="3" type="primary">Apobec1_1</name>
    <name evidence="3" type="ORF">MYIHEB_R15342</name>
</gene>
<dbReference type="AlphaFoldDB" id="A0A7K9ITB4"/>
<dbReference type="PANTHER" id="PTHR13857:SF26">
    <property type="entry name" value="C-U-EDITING ENZYME APOBEC-1"/>
    <property type="match status" value="1"/>
</dbReference>
<reference evidence="3 4" key="1">
    <citation type="submission" date="2019-09" db="EMBL/GenBank/DDBJ databases">
        <title>Bird 10,000 Genomes (B10K) Project - Family phase.</title>
        <authorList>
            <person name="Zhang G."/>
        </authorList>
    </citation>
    <scope>NUCLEOTIDE SEQUENCE [LARGE SCALE GENOMIC DNA]</scope>
    <source>
        <strain evidence="3">B10K-DU-001-33</strain>
        <tissue evidence="3">Muscle</tissue>
    </source>
</reference>
<dbReference type="Proteomes" id="UP000534930">
    <property type="component" value="Unassembled WGS sequence"/>
</dbReference>
<dbReference type="GO" id="GO:0005737">
    <property type="term" value="C:cytoplasm"/>
    <property type="evidence" value="ECO:0007669"/>
    <property type="project" value="TreeGrafter"/>
</dbReference>
<dbReference type="GO" id="GO:0004126">
    <property type="term" value="F:cytidine deaminase activity"/>
    <property type="evidence" value="ECO:0007669"/>
    <property type="project" value="TreeGrafter"/>
</dbReference>
<proteinExistence type="predicted"/>
<accession>A0A7K9ITB4</accession>
<dbReference type="Gene3D" id="3.40.140.10">
    <property type="entry name" value="Cytidine Deaminase, domain 2"/>
    <property type="match status" value="1"/>
</dbReference>
<keyword evidence="4" id="KW-1185">Reference proteome</keyword>
<dbReference type="GO" id="GO:0016554">
    <property type="term" value="P:cytidine to uridine editing"/>
    <property type="evidence" value="ECO:0007669"/>
    <property type="project" value="TreeGrafter"/>
</dbReference>
<dbReference type="InterPro" id="IPR016193">
    <property type="entry name" value="Cytidine_deaminase-like"/>
</dbReference>
<dbReference type="GO" id="GO:0005634">
    <property type="term" value="C:nucleus"/>
    <property type="evidence" value="ECO:0007669"/>
    <property type="project" value="TreeGrafter"/>
</dbReference>
<dbReference type="GO" id="GO:0008270">
    <property type="term" value="F:zinc ion binding"/>
    <property type="evidence" value="ECO:0007669"/>
    <property type="project" value="InterPro"/>
</dbReference>
<evidence type="ECO:0000256" key="1">
    <source>
        <dbReference type="ARBA" id="ARBA00022723"/>
    </source>
</evidence>
<evidence type="ECO:0000256" key="2">
    <source>
        <dbReference type="ARBA" id="ARBA00022801"/>
    </source>
</evidence>
<name>A0A7K9ITB4_9CORV</name>
<organism evidence="3 4">
    <name type="scientific">Myiagra hebetior</name>
    <dbReference type="NCBI Taxonomy" id="381031"/>
    <lineage>
        <taxon>Eukaryota</taxon>
        <taxon>Metazoa</taxon>
        <taxon>Chordata</taxon>
        <taxon>Craniata</taxon>
        <taxon>Vertebrata</taxon>
        <taxon>Euteleostomi</taxon>
        <taxon>Archelosauria</taxon>
        <taxon>Archosauria</taxon>
        <taxon>Dinosauria</taxon>
        <taxon>Saurischia</taxon>
        <taxon>Theropoda</taxon>
        <taxon>Coelurosauria</taxon>
        <taxon>Aves</taxon>
        <taxon>Neognathae</taxon>
        <taxon>Neoaves</taxon>
        <taxon>Telluraves</taxon>
        <taxon>Australaves</taxon>
        <taxon>Passeriformes</taxon>
        <taxon>Corvoidea</taxon>
        <taxon>Monarchidae</taxon>
        <taxon>Myiagra</taxon>
    </lineage>
</organism>
<sequence>YVSKKVLREQFDPRTPQQETYLLCKLQWGKRGLHWKHWVRNGNDWVRNGNDWVRNGNDWVRNGNDDDTNSHAEVYFLEKIFKLRSSKSCYITWYLSLSPCATCCYRIRDFLKSHPNVNLDIRVARLYKTYLPETRRGLRELADLRDINHLASISPDYNYCWKTFIRRGVDLDFSVFEQVINKNRWRLSDILEVSRG</sequence>
<dbReference type="InterPro" id="IPR050610">
    <property type="entry name" value="APOBEC_Cyt_Deaminase"/>
</dbReference>
<dbReference type="Pfam" id="PF18750">
    <property type="entry name" value="SNAD4"/>
    <property type="match status" value="1"/>
</dbReference>
<dbReference type="EMBL" id="VWZQ01005879">
    <property type="protein sequence ID" value="NXH29299.1"/>
    <property type="molecule type" value="Genomic_DNA"/>
</dbReference>
<dbReference type="PROSITE" id="PS00903">
    <property type="entry name" value="CYT_DCMP_DEAMINASES_1"/>
    <property type="match status" value="1"/>
</dbReference>
<dbReference type="PANTHER" id="PTHR13857">
    <property type="entry name" value="MRNA EDITING ENZYME"/>
    <property type="match status" value="1"/>
</dbReference>
<dbReference type="GO" id="GO:0003723">
    <property type="term" value="F:RNA binding"/>
    <property type="evidence" value="ECO:0007669"/>
    <property type="project" value="TreeGrafter"/>
</dbReference>
<keyword evidence="1" id="KW-0479">Metal-binding</keyword>
<feature type="non-terminal residue" evidence="3">
    <location>
        <position position="1"/>
    </location>
</feature>
<protein>
    <submittedName>
        <fullName evidence="3">ABEC1 enzyme</fullName>
    </submittedName>
</protein>
<keyword evidence="2" id="KW-0378">Hydrolase</keyword>